<dbReference type="PANTHER" id="PTHR30543">
    <property type="entry name" value="CHROMATE REDUCTASE"/>
    <property type="match status" value="1"/>
</dbReference>
<accession>A0A3T0N5X4</accession>
<sequence>MKLLALSGSARTASTNTAMLDSFCRLAPPDIDLVLYHGLADLPIFSPDREGENAPAMVNEFICAVHQADGIIVASPEYVRGIPGGLKNAIDWLVSGDEIIAKPIVLAHASHRGSDMLASLRLVLGTVSHRFNAELFVQFPLMSQTPQDVRRTLETKGNTSMIVAFLKEFSTYIVQSDTD</sequence>
<dbReference type="AlphaFoldDB" id="A0A3T0N5X4"/>
<dbReference type="GO" id="GO:0016491">
    <property type="term" value="F:oxidoreductase activity"/>
    <property type="evidence" value="ECO:0007669"/>
    <property type="project" value="InterPro"/>
</dbReference>
<dbReference type="Gene3D" id="3.40.50.360">
    <property type="match status" value="1"/>
</dbReference>
<feature type="domain" description="NADPH-dependent FMN reductase-like" evidence="1">
    <location>
        <begin position="1"/>
        <end position="126"/>
    </location>
</feature>
<dbReference type="InterPro" id="IPR029039">
    <property type="entry name" value="Flavoprotein-like_sf"/>
</dbReference>
<reference evidence="2 3" key="1">
    <citation type="submission" date="2018-10" db="EMBL/GenBank/DDBJ databases">
        <title>Parasedimentitalea marina sp. nov., a psychrophilic bacterium isolated from deep seawater of the New Britain Trench.</title>
        <authorList>
            <person name="Cao J."/>
        </authorList>
    </citation>
    <scope>NUCLEOTIDE SEQUENCE [LARGE SCALE GENOMIC DNA]</scope>
    <source>
        <strain evidence="2 3">W43</strain>
    </source>
</reference>
<dbReference type="Pfam" id="PF03358">
    <property type="entry name" value="FMN_red"/>
    <property type="match status" value="1"/>
</dbReference>
<dbReference type="GO" id="GO:0010181">
    <property type="term" value="F:FMN binding"/>
    <property type="evidence" value="ECO:0007669"/>
    <property type="project" value="TreeGrafter"/>
</dbReference>
<proteinExistence type="predicted"/>
<dbReference type="RefSeq" id="WP_127749985.1">
    <property type="nucleotide sequence ID" value="NZ_CP033219.1"/>
</dbReference>
<protein>
    <submittedName>
        <fullName evidence="2">NAD(P)H-dependent oxidoreductase</fullName>
    </submittedName>
</protein>
<gene>
    <name evidence="2" type="ORF">EBB79_17195</name>
</gene>
<dbReference type="SUPFAM" id="SSF52218">
    <property type="entry name" value="Flavoproteins"/>
    <property type="match status" value="1"/>
</dbReference>
<evidence type="ECO:0000313" key="3">
    <source>
        <dbReference type="Proteomes" id="UP000283063"/>
    </source>
</evidence>
<evidence type="ECO:0000259" key="1">
    <source>
        <dbReference type="Pfam" id="PF03358"/>
    </source>
</evidence>
<dbReference type="PANTHER" id="PTHR30543:SF21">
    <property type="entry name" value="NAD(P)H-DEPENDENT FMN REDUCTASE LOT6"/>
    <property type="match status" value="1"/>
</dbReference>
<dbReference type="InterPro" id="IPR050712">
    <property type="entry name" value="NAD(P)H-dep_reductase"/>
</dbReference>
<dbReference type="InterPro" id="IPR005025">
    <property type="entry name" value="FMN_Rdtase-like_dom"/>
</dbReference>
<dbReference type="EMBL" id="CP033219">
    <property type="protein sequence ID" value="AZV79430.1"/>
    <property type="molecule type" value="Genomic_DNA"/>
</dbReference>
<dbReference type="KEGG" id="sedi:EBB79_17195"/>
<organism evidence="2 3">
    <name type="scientific">Parasedimentitalea marina</name>
    <dbReference type="NCBI Taxonomy" id="2483033"/>
    <lineage>
        <taxon>Bacteria</taxon>
        <taxon>Pseudomonadati</taxon>
        <taxon>Pseudomonadota</taxon>
        <taxon>Alphaproteobacteria</taxon>
        <taxon>Rhodobacterales</taxon>
        <taxon>Paracoccaceae</taxon>
        <taxon>Parasedimentitalea</taxon>
    </lineage>
</organism>
<dbReference type="GO" id="GO:0005829">
    <property type="term" value="C:cytosol"/>
    <property type="evidence" value="ECO:0007669"/>
    <property type="project" value="TreeGrafter"/>
</dbReference>
<dbReference type="OrthoDB" id="9812295at2"/>
<name>A0A3T0N5X4_9RHOB</name>
<evidence type="ECO:0000313" key="2">
    <source>
        <dbReference type="EMBL" id="AZV79430.1"/>
    </source>
</evidence>
<keyword evidence="3" id="KW-1185">Reference proteome</keyword>
<dbReference type="Proteomes" id="UP000283063">
    <property type="component" value="Chromosome"/>
</dbReference>